<reference evidence="4" key="1">
    <citation type="submission" date="2016-04" db="UniProtKB">
        <authorList>
            <consortium name="WormBaseParasite"/>
        </authorList>
    </citation>
    <scope>IDENTIFICATION</scope>
</reference>
<dbReference type="EMBL" id="UXUI01008978">
    <property type="protein sequence ID" value="VDD92815.1"/>
    <property type="molecule type" value="Genomic_DNA"/>
</dbReference>
<protein>
    <submittedName>
        <fullName evidence="4">EIF-4F 25 kDa subunit</fullName>
    </submittedName>
</protein>
<keyword evidence="1" id="KW-0694">RNA-binding</keyword>
<dbReference type="Gene3D" id="3.30.760.10">
    <property type="entry name" value="RNA Cap, Translation Initiation Factor Eif4e"/>
    <property type="match status" value="1"/>
</dbReference>
<dbReference type="GO" id="GO:0000340">
    <property type="term" value="F:RNA 7-methylguanosine cap binding"/>
    <property type="evidence" value="ECO:0007669"/>
    <property type="project" value="TreeGrafter"/>
</dbReference>
<dbReference type="OrthoDB" id="590761at2759"/>
<evidence type="ECO:0000256" key="1">
    <source>
        <dbReference type="RuleBase" id="RU004374"/>
    </source>
</evidence>
<dbReference type="Proteomes" id="UP000274131">
    <property type="component" value="Unassembled WGS sequence"/>
</dbReference>
<gene>
    <name evidence="2" type="ORF">EVEC_LOCUS7566</name>
</gene>
<accession>A0A0N4VC06</accession>
<reference evidence="2 3" key="2">
    <citation type="submission" date="2018-10" db="EMBL/GenBank/DDBJ databases">
        <authorList>
            <consortium name="Pathogen Informatics"/>
        </authorList>
    </citation>
    <scope>NUCLEOTIDE SEQUENCE [LARGE SCALE GENOMIC DNA]</scope>
</reference>
<comment type="similarity">
    <text evidence="1">Belongs to the eukaryotic initiation factor 4E family.</text>
</comment>
<dbReference type="GO" id="GO:0016281">
    <property type="term" value="C:eukaryotic translation initiation factor 4F complex"/>
    <property type="evidence" value="ECO:0007669"/>
    <property type="project" value="TreeGrafter"/>
</dbReference>
<sequence>MCISVHCYVFRQISTLEKPCSGTAYYCFKSTIRPNWDDVNNVNGGRWAIDVSRQEVPVLLDFYWLSLLLALLLDRFGELDDCICGAVVRYKRKRCKVSLWTREIEGETLSLIGEVMKRELLLTDDRKLYYEKHENARFRSDSHIKPLLQIPSVSTV</sequence>
<dbReference type="InterPro" id="IPR001040">
    <property type="entry name" value="TIF_eIF_4E"/>
</dbReference>
<dbReference type="Pfam" id="PF01652">
    <property type="entry name" value="IF4E"/>
    <property type="match status" value="1"/>
</dbReference>
<dbReference type="GO" id="GO:0003743">
    <property type="term" value="F:translation initiation factor activity"/>
    <property type="evidence" value="ECO:0007669"/>
    <property type="project" value="UniProtKB-KW"/>
</dbReference>
<proteinExistence type="inferred from homology"/>
<name>A0A0N4VC06_ENTVE</name>
<keyword evidence="1" id="KW-0648">Protein biosynthesis</keyword>
<evidence type="ECO:0000313" key="4">
    <source>
        <dbReference type="WBParaSite" id="EVEC_0000808201-mRNA-1"/>
    </source>
</evidence>
<organism evidence="4">
    <name type="scientific">Enterobius vermicularis</name>
    <name type="common">Human pinworm</name>
    <dbReference type="NCBI Taxonomy" id="51028"/>
    <lineage>
        <taxon>Eukaryota</taxon>
        <taxon>Metazoa</taxon>
        <taxon>Ecdysozoa</taxon>
        <taxon>Nematoda</taxon>
        <taxon>Chromadorea</taxon>
        <taxon>Rhabditida</taxon>
        <taxon>Spirurina</taxon>
        <taxon>Oxyuridomorpha</taxon>
        <taxon>Oxyuroidea</taxon>
        <taxon>Oxyuridae</taxon>
        <taxon>Enterobius</taxon>
    </lineage>
</organism>
<dbReference type="PANTHER" id="PTHR11960:SF69">
    <property type="entry name" value="EUKARYOTIC TRANSLATION INITIATION FACTOR 4E-3"/>
    <property type="match status" value="1"/>
</dbReference>
<evidence type="ECO:0000313" key="3">
    <source>
        <dbReference type="Proteomes" id="UP000274131"/>
    </source>
</evidence>
<keyword evidence="1" id="KW-0396">Initiation factor</keyword>
<dbReference type="InterPro" id="IPR023398">
    <property type="entry name" value="TIF_eIF4e-like"/>
</dbReference>
<dbReference type="AlphaFoldDB" id="A0A0N4VC06"/>
<dbReference type="STRING" id="51028.A0A0N4VC06"/>
<evidence type="ECO:0000313" key="2">
    <source>
        <dbReference type="EMBL" id="VDD92815.1"/>
    </source>
</evidence>
<dbReference type="WBParaSite" id="EVEC_0000808201-mRNA-1">
    <property type="protein sequence ID" value="EVEC_0000808201-mRNA-1"/>
    <property type="gene ID" value="EVEC_0000808201"/>
</dbReference>
<dbReference type="PANTHER" id="PTHR11960">
    <property type="entry name" value="EUKARYOTIC TRANSLATION INITIATION FACTOR 4E RELATED"/>
    <property type="match status" value="1"/>
</dbReference>
<keyword evidence="3" id="KW-1185">Reference proteome</keyword>
<dbReference type="SUPFAM" id="SSF55418">
    <property type="entry name" value="eIF4e-like"/>
    <property type="match status" value="1"/>
</dbReference>